<gene>
    <name evidence="1" type="ORF">NNC64_13465</name>
</gene>
<proteinExistence type="predicted"/>
<dbReference type="Proteomes" id="UP001205531">
    <property type="component" value="Unassembled WGS sequence"/>
</dbReference>
<dbReference type="PROSITE" id="PS51257">
    <property type="entry name" value="PROKAR_LIPOPROTEIN"/>
    <property type="match status" value="1"/>
</dbReference>
<name>A0AAW5IKJ9_9BACT</name>
<accession>A0AAW5IKJ9</accession>
<sequence>MKAKLSIIGMMICLLFLGCKSEKEQVRDKIEQMKSRPIELCLDKMECRRNPLNELDKKYTMVEYIDSTECTPCALNKLRIWNPLIMEARAKGVDINYIFIVAPKPSEMDDINLELGVTDLQSSVYIDTSYEFRKLNPSMPIDNKYHSFLLGENNEILFVGSPIKNEKVKNIYKRILKF</sequence>
<dbReference type="RefSeq" id="WP_254953746.1">
    <property type="nucleotide sequence ID" value="NZ_JANDWY010000036.1"/>
</dbReference>
<dbReference type="AlphaFoldDB" id="A0AAW5IKJ9"/>
<organism evidence="1 2">
    <name type="scientific">Segatella copri</name>
    <dbReference type="NCBI Taxonomy" id="165179"/>
    <lineage>
        <taxon>Bacteria</taxon>
        <taxon>Pseudomonadati</taxon>
        <taxon>Bacteroidota</taxon>
        <taxon>Bacteroidia</taxon>
        <taxon>Bacteroidales</taxon>
        <taxon>Prevotellaceae</taxon>
        <taxon>Segatella</taxon>
    </lineage>
</organism>
<protein>
    <recommendedName>
        <fullName evidence="3">Lipoprotein</fullName>
    </recommendedName>
</protein>
<comment type="caution">
    <text evidence="1">The sequence shown here is derived from an EMBL/GenBank/DDBJ whole genome shotgun (WGS) entry which is preliminary data.</text>
</comment>
<evidence type="ECO:0008006" key="3">
    <source>
        <dbReference type="Google" id="ProtNLM"/>
    </source>
</evidence>
<evidence type="ECO:0000313" key="2">
    <source>
        <dbReference type="Proteomes" id="UP001205531"/>
    </source>
</evidence>
<dbReference type="EMBL" id="JANDWZ010000039">
    <property type="protein sequence ID" value="MCP9565544.1"/>
    <property type="molecule type" value="Genomic_DNA"/>
</dbReference>
<evidence type="ECO:0000313" key="1">
    <source>
        <dbReference type="EMBL" id="MCP9565544.1"/>
    </source>
</evidence>
<reference evidence="1" key="1">
    <citation type="submission" date="2022-07" db="EMBL/GenBank/DDBJ databases">
        <title>Prevotella copri.</title>
        <authorList>
            <person name="Yang C."/>
        </authorList>
    </citation>
    <scope>NUCLEOTIDE SEQUENCE</scope>
    <source>
        <strain evidence="1">HF2107</strain>
    </source>
</reference>